<dbReference type="Gene3D" id="1.20.120.1750">
    <property type="match status" value="1"/>
</dbReference>
<evidence type="ECO:0000256" key="3">
    <source>
        <dbReference type="ARBA" id="ARBA00022737"/>
    </source>
</evidence>
<evidence type="ECO:0000256" key="1">
    <source>
        <dbReference type="ARBA" id="ARBA00022679"/>
    </source>
</evidence>
<proteinExistence type="predicted"/>
<evidence type="ECO:0000256" key="2">
    <source>
        <dbReference type="ARBA" id="ARBA00022723"/>
    </source>
</evidence>
<keyword evidence="3" id="KW-0677">Repeat</keyword>
<keyword evidence="4" id="KW-0863">Zinc-finger</keyword>
<sequence>HFSEGPAWKMQQRGSNAPLKFVKRRDDITLMDDPDSLKVEMSCGHAVAPETLTQWCDSVLDKGEYKFTCPALRDGTKMCGVTWPYEEVRRVLLLLGEGWNDFEERIVRKAASEYTEYKPCPGCQSFIVRKDTSNLCVHCTICSAAKGQPFYFCWQCLREWEGPASIRSDRCGSGGCVNPDVQKLQGCKDVTLVEVEETVCPSIRACPTCGQLVEHSGDECKNIECQRCKVEFCFICLKVTRVCSKSSRPFRPCPGGVVPRQTSIPVWEK</sequence>
<feature type="domain" description="RING-type" evidence="7">
    <location>
        <begin position="22"/>
        <end position="257"/>
    </location>
</feature>
<dbReference type="Ensembl" id="ENSDCDT00010003449.1">
    <property type="protein sequence ID" value="ENSDCDP00010003322.1"/>
    <property type="gene ID" value="ENSDCDG00010001530.1"/>
</dbReference>
<keyword evidence="5" id="KW-0833">Ubl conjugation pathway</keyword>
<protein>
    <recommendedName>
        <fullName evidence="7">RING-type domain-containing protein</fullName>
    </recommendedName>
</protein>
<dbReference type="GO" id="GO:0008270">
    <property type="term" value="F:zinc ion binding"/>
    <property type="evidence" value="ECO:0007669"/>
    <property type="project" value="UniProtKB-KW"/>
</dbReference>
<accession>A0AAY4A2Q4</accession>
<dbReference type="GO" id="GO:0016740">
    <property type="term" value="F:transferase activity"/>
    <property type="evidence" value="ECO:0007669"/>
    <property type="project" value="UniProtKB-KW"/>
</dbReference>
<dbReference type="Proteomes" id="UP000694580">
    <property type="component" value="Chromosome 1"/>
</dbReference>
<dbReference type="PROSITE" id="PS51873">
    <property type="entry name" value="TRIAD"/>
    <property type="match status" value="1"/>
</dbReference>
<dbReference type="InterPro" id="IPR002867">
    <property type="entry name" value="IBR_dom"/>
</dbReference>
<dbReference type="GeneTree" id="ENSGT00510000050415"/>
<dbReference type="InterPro" id="IPR044066">
    <property type="entry name" value="TRIAD_supradom"/>
</dbReference>
<evidence type="ECO:0000313" key="8">
    <source>
        <dbReference type="Ensembl" id="ENSDCDP00010003322.1"/>
    </source>
</evidence>
<name>A0AAY4A2Q4_9TELE</name>
<keyword evidence="1" id="KW-0808">Transferase</keyword>
<dbReference type="AlphaFoldDB" id="A0AAY4A2Q4"/>
<organism evidence="8 9">
    <name type="scientific">Denticeps clupeoides</name>
    <name type="common">denticle herring</name>
    <dbReference type="NCBI Taxonomy" id="299321"/>
    <lineage>
        <taxon>Eukaryota</taxon>
        <taxon>Metazoa</taxon>
        <taxon>Chordata</taxon>
        <taxon>Craniata</taxon>
        <taxon>Vertebrata</taxon>
        <taxon>Euteleostomi</taxon>
        <taxon>Actinopterygii</taxon>
        <taxon>Neopterygii</taxon>
        <taxon>Teleostei</taxon>
        <taxon>Clupei</taxon>
        <taxon>Clupeiformes</taxon>
        <taxon>Denticipitoidei</taxon>
        <taxon>Denticipitidae</taxon>
        <taxon>Denticeps</taxon>
    </lineage>
</organism>
<evidence type="ECO:0000256" key="6">
    <source>
        <dbReference type="ARBA" id="ARBA00022833"/>
    </source>
</evidence>
<keyword evidence="9" id="KW-1185">Reference proteome</keyword>
<gene>
    <name evidence="8" type="primary">LOC114799282</name>
</gene>
<evidence type="ECO:0000259" key="7">
    <source>
        <dbReference type="PROSITE" id="PS51873"/>
    </source>
</evidence>
<dbReference type="Pfam" id="PF01485">
    <property type="entry name" value="IBR"/>
    <property type="match status" value="2"/>
</dbReference>
<evidence type="ECO:0000256" key="5">
    <source>
        <dbReference type="ARBA" id="ARBA00022786"/>
    </source>
</evidence>
<reference evidence="8" key="2">
    <citation type="submission" date="2025-08" db="UniProtKB">
        <authorList>
            <consortium name="Ensembl"/>
        </authorList>
    </citation>
    <scope>IDENTIFICATION</scope>
</reference>
<dbReference type="SUPFAM" id="SSF57850">
    <property type="entry name" value="RING/U-box"/>
    <property type="match status" value="2"/>
</dbReference>
<evidence type="ECO:0000256" key="4">
    <source>
        <dbReference type="ARBA" id="ARBA00022771"/>
    </source>
</evidence>
<evidence type="ECO:0000313" key="9">
    <source>
        <dbReference type="Proteomes" id="UP000694580"/>
    </source>
</evidence>
<reference evidence="8" key="3">
    <citation type="submission" date="2025-09" db="UniProtKB">
        <authorList>
            <consortium name="Ensembl"/>
        </authorList>
    </citation>
    <scope>IDENTIFICATION</scope>
</reference>
<keyword evidence="6" id="KW-0862">Zinc</keyword>
<keyword evidence="2" id="KW-0479">Metal-binding</keyword>
<dbReference type="CDD" id="cd20336">
    <property type="entry name" value="Rcat_RBR"/>
    <property type="match status" value="1"/>
</dbReference>
<reference evidence="8 9" key="1">
    <citation type="submission" date="2020-06" db="EMBL/GenBank/DDBJ databases">
        <authorList>
            <consortium name="Wellcome Sanger Institute Data Sharing"/>
        </authorList>
    </citation>
    <scope>NUCLEOTIDE SEQUENCE [LARGE SCALE GENOMIC DNA]</scope>
</reference>